<protein>
    <submittedName>
        <fullName evidence="2">Uncharacterized protein</fullName>
    </submittedName>
</protein>
<name>A0A6J7WBS4_9CAUD</name>
<evidence type="ECO:0000313" key="2">
    <source>
        <dbReference type="EMBL" id="CAB5194640.1"/>
    </source>
</evidence>
<accession>A0A6J7WBS4</accession>
<organism evidence="2">
    <name type="scientific">uncultured Caudovirales phage</name>
    <dbReference type="NCBI Taxonomy" id="2100421"/>
    <lineage>
        <taxon>Viruses</taxon>
        <taxon>Duplodnaviria</taxon>
        <taxon>Heunggongvirae</taxon>
        <taxon>Uroviricota</taxon>
        <taxon>Caudoviricetes</taxon>
        <taxon>Peduoviridae</taxon>
        <taxon>Maltschvirus</taxon>
        <taxon>Maltschvirus maltsch</taxon>
    </lineage>
</organism>
<reference evidence="2" key="1">
    <citation type="submission" date="2020-05" db="EMBL/GenBank/DDBJ databases">
        <authorList>
            <person name="Chiriac C."/>
            <person name="Salcher M."/>
            <person name="Ghai R."/>
            <person name="Kavagutti S V."/>
        </authorList>
    </citation>
    <scope>NUCLEOTIDE SEQUENCE</scope>
</reference>
<gene>
    <name evidence="2" type="ORF">UFOVP170_13</name>
    <name evidence="1" type="ORF">UFOVP73_53</name>
</gene>
<evidence type="ECO:0000313" key="1">
    <source>
        <dbReference type="EMBL" id="CAB4126128.1"/>
    </source>
</evidence>
<dbReference type="EMBL" id="LR798218">
    <property type="protein sequence ID" value="CAB5194640.1"/>
    <property type="molecule type" value="Genomic_DNA"/>
</dbReference>
<sequence length="94" mass="10728">MDIATHVHHEDGKTIFERSQDCAPIAEYCKARQNEGLTGSNEMRLAASIPNVMVEKYCNDNGILFSEWCANPQHIRRMLSDPALAHFRVWKGRV</sequence>
<dbReference type="EMBL" id="LR796192">
    <property type="protein sequence ID" value="CAB4126128.1"/>
    <property type="molecule type" value="Genomic_DNA"/>
</dbReference>
<proteinExistence type="predicted"/>